<dbReference type="CDD" id="cd07516">
    <property type="entry name" value="HAD_Pase"/>
    <property type="match status" value="1"/>
</dbReference>
<dbReference type="Gene3D" id="3.40.50.1000">
    <property type="entry name" value="HAD superfamily/HAD-like"/>
    <property type="match status" value="1"/>
</dbReference>
<dbReference type="PANTHER" id="PTHR10000:SF8">
    <property type="entry name" value="HAD SUPERFAMILY HYDROLASE-LIKE, TYPE 3"/>
    <property type="match status" value="1"/>
</dbReference>
<dbReference type="SFLD" id="SFLDS00003">
    <property type="entry name" value="Haloacid_Dehalogenase"/>
    <property type="match status" value="1"/>
</dbReference>
<dbReference type="InterPro" id="IPR036412">
    <property type="entry name" value="HAD-like_sf"/>
</dbReference>
<evidence type="ECO:0000313" key="2">
    <source>
        <dbReference type="Proteomes" id="UP001556040"/>
    </source>
</evidence>
<dbReference type="InterPro" id="IPR000150">
    <property type="entry name" value="Cof"/>
</dbReference>
<dbReference type="SFLD" id="SFLDG01140">
    <property type="entry name" value="C2.B:_Phosphomannomutase_and_P"/>
    <property type="match status" value="1"/>
</dbReference>
<organism evidence="1 2">
    <name type="scientific">Jeotgalibacillus marinus</name>
    <dbReference type="NCBI Taxonomy" id="86667"/>
    <lineage>
        <taxon>Bacteria</taxon>
        <taxon>Bacillati</taxon>
        <taxon>Bacillota</taxon>
        <taxon>Bacilli</taxon>
        <taxon>Bacillales</taxon>
        <taxon>Caryophanaceae</taxon>
        <taxon>Jeotgalibacillus</taxon>
    </lineage>
</organism>
<dbReference type="Pfam" id="PF08282">
    <property type="entry name" value="Hydrolase_3"/>
    <property type="match status" value="1"/>
</dbReference>
<dbReference type="SFLD" id="SFLDG01144">
    <property type="entry name" value="C2.B.4:_PGP_Like"/>
    <property type="match status" value="1"/>
</dbReference>
<dbReference type="PROSITE" id="PS01229">
    <property type="entry name" value="COF_2"/>
    <property type="match status" value="1"/>
</dbReference>
<dbReference type="PANTHER" id="PTHR10000">
    <property type="entry name" value="PHOSPHOSERINE PHOSPHATASE"/>
    <property type="match status" value="1"/>
</dbReference>
<dbReference type="SUPFAM" id="SSF56784">
    <property type="entry name" value="HAD-like"/>
    <property type="match status" value="1"/>
</dbReference>
<dbReference type="GO" id="GO:0016787">
    <property type="term" value="F:hydrolase activity"/>
    <property type="evidence" value="ECO:0007669"/>
    <property type="project" value="UniProtKB-KW"/>
</dbReference>
<proteinExistence type="predicted"/>
<sequence length="272" mass="30156">MNYKMIVLDMDDTLLRDDHTISEQTKKALMAAQEMGVKVVLASGRPTYAMIDVAKELKLDNYGSYILSFNGAKIINADTKEELFSSTLSPETVHHLYDISQRENVGIQTYIGDSIITETPNPYSDIEAEITGLPLNIIEDFKESVTDPVVKVLMLEDGEKLVHVEKKLQEEMRGQLSVMRSKPYFLEFTENGVTKGSSIEQLIKKIGITKEEVIAVGDSYNDLSMIKFAGLGVAMGNSPDDIKQVADHITDTNMNDGVAKVVEEFLLGVTVL</sequence>
<dbReference type="NCBIfam" id="TIGR01484">
    <property type="entry name" value="HAD-SF-IIB"/>
    <property type="match status" value="1"/>
</dbReference>
<dbReference type="RefSeq" id="WP_367778330.1">
    <property type="nucleotide sequence ID" value="NZ_JBFMIA010000002.1"/>
</dbReference>
<dbReference type="EC" id="3.1.3.-" evidence="1"/>
<dbReference type="InterPro" id="IPR006379">
    <property type="entry name" value="HAD-SF_hydro_IIB"/>
</dbReference>
<dbReference type="InterPro" id="IPR023214">
    <property type="entry name" value="HAD_sf"/>
</dbReference>
<keyword evidence="2" id="KW-1185">Reference proteome</keyword>
<dbReference type="NCBIfam" id="TIGR00099">
    <property type="entry name" value="Cof-subfamily"/>
    <property type="match status" value="1"/>
</dbReference>
<dbReference type="Proteomes" id="UP001556040">
    <property type="component" value="Unassembled WGS sequence"/>
</dbReference>
<dbReference type="EMBL" id="JBFMIA010000002">
    <property type="protein sequence ID" value="MEW9500988.1"/>
    <property type="molecule type" value="Genomic_DNA"/>
</dbReference>
<protein>
    <submittedName>
        <fullName evidence="1">Cof-type HAD-IIB family hydrolase</fullName>
        <ecNumber evidence="1">3.1.3.-</ecNumber>
    </submittedName>
</protein>
<comment type="caution">
    <text evidence="1">The sequence shown here is derived from an EMBL/GenBank/DDBJ whole genome shotgun (WGS) entry which is preliminary data.</text>
</comment>
<reference evidence="1 2" key="1">
    <citation type="journal article" date="1979" name="Int. J. Syst. Evol. Microbiol.">
        <title>Bacillus globisporus subsp. marinus subsp. nov.</title>
        <authorList>
            <person name="Liu H."/>
        </authorList>
    </citation>
    <scope>NUCLEOTIDE SEQUENCE [LARGE SCALE GENOMIC DNA]</scope>
    <source>
        <strain evidence="1 2">DSM 1297</strain>
    </source>
</reference>
<gene>
    <name evidence="1" type="ORF">AB1471_04125</name>
</gene>
<evidence type="ECO:0000313" key="1">
    <source>
        <dbReference type="EMBL" id="MEW9500988.1"/>
    </source>
</evidence>
<accession>A0ABV3Q0W6</accession>
<name>A0ABV3Q0W6_9BACL</name>
<dbReference type="Gene3D" id="3.30.1240.10">
    <property type="match status" value="1"/>
</dbReference>
<keyword evidence="1" id="KW-0378">Hydrolase</keyword>